<dbReference type="Pfam" id="PF00072">
    <property type="entry name" value="Response_reg"/>
    <property type="match status" value="1"/>
</dbReference>
<gene>
    <name evidence="4" type="ORF">MED297_16154</name>
</gene>
<dbReference type="AlphaFoldDB" id="A4BDU9"/>
<dbReference type="PROSITE" id="PS50110">
    <property type="entry name" value="RESPONSE_REGULATORY"/>
    <property type="match status" value="1"/>
</dbReference>
<dbReference type="RefSeq" id="WP_008043461.1">
    <property type="nucleotide sequence ID" value="NZ_CH724150.1"/>
</dbReference>
<dbReference type="InterPro" id="IPR043128">
    <property type="entry name" value="Rev_trsase/Diguanyl_cyclase"/>
</dbReference>
<dbReference type="PANTHER" id="PTHR33121:SF70">
    <property type="entry name" value="SIGNALING PROTEIN YKOW"/>
    <property type="match status" value="1"/>
</dbReference>
<feature type="domain" description="EAL" evidence="3">
    <location>
        <begin position="470"/>
        <end position="722"/>
    </location>
</feature>
<dbReference type="Pfam" id="PF11849">
    <property type="entry name" value="DUF3369"/>
    <property type="match status" value="1"/>
</dbReference>
<name>A4BDU9_9GAMM</name>
<protein>
    <submittedName>
        <fullName evidence="4">EAL domain protein</fullName>
    </submittedName>
</protein>
<proteinExistence type="predicted"/>
<feature type="domain" description="Response regulatory" evidence="2">
    <location>
        <begin position="21"/>
        <end position="145"/>
    </location>
</feature>
<keyword evidence="1" id="KW-0597">Phosphoprotein</keyword>
<dbReference type="SUPFAM" id="SSF141868">
    <property type="entry name" value="EAL domain-like"/>
    <property type="match status" value="1"/>
</dbReference>
<dbReference type="InterPro" id="IPR050706">
    <property type="entry name" value="Cyclic-di-GMP_PDE-like"/>
</dbReference>
<accession>A4BDU9</accession>
<evidence type="ECO:0000259" key="3">
    <source>
        <dbReference type="PROSITE" id="PS50883"/>
    </source>
</evidence>
<dbReference type="InterPro" id="IPR021800">
    <property type="entry name" value="DUF3369"/>
</dbReference>
<keyword evidence="5" id="KW-1185">Reference proteome</keyword>
<dbReference type="Gene3D" id="3.40.50.2300">
    <property type="match status" value="1"/>
</dbReference>
<dbReference type="Pfam" id="PF00563">
    <property type="entry name" value="EAL"/>
    <property type="match status" value="1"/>
</dbReference>
<dbReference type="InterPro" id="IPR001633">
    <property type="entry name" value="EAL_dom"/>
</dbReference>
<dbReference type="Gene3D" id="3.20.20.450">
    <property type="entry name" value="EAL domain"/>
    <property type="match status" value="1"/>
</dbReference>
<feature type="modified residue" description="4-aspartylphosphate" evidence="1">
    <location>
        <position position="76"/>
    </location>
</feature>
<dbReference type="GO" id="GO:0000160">
    <property type="term" value="P:phosphorelay signal transduction system"/>
    <property type="evidence" value="ECO:0007669"/>
    <property type="project" value="InterPro"/>
</dbReference>
<organism evidence="4 5">
    <name type="scientific">Reinekea blandensis MED297</name>
    <dbReference type="NCBI Taxonomy" id="314283"/>
    <lineage>
        <taxon>Bacteria</taxon>
        <taxon>Pseudomonadati</taxon>
        <taxon>Pseudomonadota</taxon>
        <taxon>Gammaproteobacteria</taxon>
        <taxon>Oceanospirillales</taxon>
        <taxon>Saccharospirillaceae</taxon>
        <taxon>Reinekea</taxon>
    </lineage>
</organism>
<reference evidence="4 5" key="1">
    <citation type="submission" date="2006-02" db="EMBL/GenBank/DDBJ databases">
        <authorList>
            <person name="Pinhassi J."/>
            <person name="Pedros-Alio C."/>
            <person name="Ferriera S."/>
            <person name="Johnson J."/>
            <person name="Kravitz S."/>
            <person name="Halpern A."/>
            <person name="Remington K."/>
            <person name="Beeson K."/>
            <person name="Tran B."/>
            <person name="Rogers Y.-H."/>
            <person name="Friedman R."/>
            <person name="Venter J.C."/>
        </authorList>
    </citation>
    <scope>NUCLEOTIDE SEQUENCE [LARGE SCALE GENOMIC DNA]</scope>
    <source>
        <strain evidence="4 5">MED297</strain>
    </source>
</reference>
<dbReference type="Gene3D" id="3.30.70.270">
    <property type="match status" value="1"/>
</dbReference>
<dbReference type="InterPro" id="IPR011006">
    <property type="entry name" value="CheY-like_superfamily"/>
</dbReference>
<evidence type="ECO:0000313" key="4">
    <source>
        <dbReference type="EMBL" id="EAR09708.1"/>
    </source>
</evidence>
<dbReference type="Proteomes" id="UP000005953">
    <property type="component" value="Unassembled WGS sequence"/>
</dbReference>
<dbReference type="EMBL" id="AAOE01000008">
    <property type="protein sequence ID" value="EAR09708.1"/>
    <property type="molecule type" value="Genomic_DNA"/>
</dbReference>
<dbReference type="OrthoDB" id="9813903at2"/>
<evidence type="ECO:0000256" key="1">
    <source>
        <dbReference type="PROSITE-ProRule" id="PRU00169"/>
    </source>
</evidence>
<dbReference type="SMART" id="SM00448">
    <property type="entry name" value="REC"/>
    <property type="match status" value="1"/>
</dbReference>
<evidence type="ECO:0000259" key="2">
    <source>
        <dbReference type="PROSITE" id="PS50110"/>
    </source>
</evidence>
<dbReference type="CDD" id="cd01948">
    <property type="entry name" value="EAL"/>
    <property type="match status" value="1"/>
</dbReference>
<dbReference type="STRING" id="314283.MED297_16154"/>
<dbReference type="HOGENOM" id="CLU_000445_70_50_6"/>
<sequence length="725" mass="83308">MDLKLKSSEPIEQTKPEVTWKVLTVEDNANFQQNLINILNTVEFEGGKLDILTASSAQEAAKVLSQHDDIAIVLLDVVMEQDDAGLRLVNTIRDILGNSRIRIIILTGQPGMAPEEKVLEQYDIDHYYEKSDLNPAILRGLIRLNLRTWTHINHLYRAKQGLQMILDASRQIYRHYDLQQYTDDVLAQIGHLLNLQDTGILCLQWTDDNGFEMLSSQLADSAPSLLEESFRSDLLNALKSGLHQFEQGYTLLVFKSDDHIDVDYLVYIASTQPLDDYSVYLLQVFSENIKSGFANVTLSSRLARHAYFDEDTGLYNRQRLRRELDLMPEIVWENGQLLVIEIANYASLIASLGKDFILTYLELLHSRVIEQFSDIHVWARFSPDSLVYLINENDQPTEIDDLKARLEKPYDDIFELHLSIRALVIPLKHLDQRDIEEAFSSIDLAKFYMQEKQIFVMEYSPSIVQIADVRIRMMQQLHADIEAKRLSVVFQPKVELETRKPVGCEALARWSFEEKPVPPDSFINIAQNAGFIDQLDLCIAEQVLEKTHLLNELGHKITVSLNMSPSEVGDRKFESQFLDKVTQTNLEIDRLEVEITEEEPVRDYEYLSEFLEKLQNAGLRIALDDFGKGYSSLMHITKLTVDVIKVDREFVNDFLHNRSSAMAIELSVALAERLGLELIAEGIETEEQETKLKELGVRFGQGYFYAKPMPWDDFVNWLNTHADDE</sequence>
<dbReference type="PANTHER" id="PTHR33121">
    <property type="entry name" value="CYCLIC DI-GMP PHOSPHODIESTERASE PDEF"/>
    <property type="match status" value="1"/>
</dbReference>
<dbReference type="InterPro" id="IPR001789">
    <property type="entry name" value="Sig_transdc_resp-reg_receiver"/>
</dbReference>
<evidence type="ECO:0000313" key="5">
    <source>
        <dbReference type="Proteomes" id="UP000005953"/>
    </source>
</evidence>
<dbReference type="SMART" id="SM00052">
    <property type="entry name" value="EAL"/>
    <property type="match status" value="1"/>
</dbReference>
<dbReference type="GO" id="GO:0071111">
    <property type="term" value="F:cyclic-guanylate-specific phosphodiesterase activity"/>
    <property type="evidence" value="ECO:0007669"/>
    <property type="project" value="InterPro"/>
</dbReference>
<comment type="caution">
    <text evidence="4">The sequence shown here is derived from an EMBL/GenBank/DDBJ whole genome shotgun (WGS) entry which is preliminary data.</text>
</comment>
<dbReference type="PROSITE" id="PS50883">
    <property type="entry name" value="EAL"/>
    <property type="match status" value="1"/>
</dbReference>
<dbReference type="SUPFAM" id="SSF52172">
    <property type="entry name" value="CheY-like"/>
    <property type="match status" value="1"/>
</dbReference>
<dbReference type="InterPro" id="IPR035919">
    <property type="entry name" value="EAL_sf"/>
</dbReference>